<accession>A0ABX4CVB5</accession>
<keyword evidence="3" id="KW-1185">Reference proteome</keyword>
<comment type="caution">
    <text evidence="2">The sequence shown here is derived from an EMBL/GenBank/DDBJ whole genome shotgun (WGS) entry which is preliminary data.</text>
</comment>
<evidence type="ECO:0000313" key="3">
    <source>
        <dbReference type="Proteomes" id="UP000198381"/>
    </source>
</evidence>
<reference evidence="2 3" key="1">
    <citation type="submission" date="2016-11" db="EMBL/GenBank/DDBJ databases">
        <title>Whole genomes of Flavobacteriaceae.</title>
        <authorList>
            <person name="Stine C."/>
            <person name="Li C."/>
            <person name="Tadesse D."/>
        </authorList>
    </citation>
    <scope>NUCLEOTIDE SEQUENCE [LARGE SCALE GENOMIC DNA]</scope>
    <source>
        <strain evidence="2 3">CCUG 60112</strain>
    </source>
</reference>
<organism evidence="2 3">
    <name type="scientific">Flavobacterium plurextorum</name>
    <dbReference type="NCBI Taxonomy" id="1114867"/>
    <lineage>
        <taxon>Bacteria</taxon>
        <taxon>Pseudomonadati</taxon>
        <taxon>Bacteroidota</taxon>
        <taxon>Flavobacteriia</taxon>
        <taxon>Flavobacteriales</taxon>
        <taxon>Flavobacteriaceae</taxon>
        <taxon>Flavobacterium</taxon>
    </lineage>
</organism>
<dbReference type="Proteomes" id="UP000198381">
    <property type="component" value="Unassembled WGS sequence"/>
</dbReference>
<dbReference type="EMBL" id="MUHD01000016">
    <property type="protein sequence ID" value="OXB08677.1"/>
    <property type="molecule type" value="Genomic_DNA"/>
</dbReference>
<gene>
    <name evidence="2" type="ORF">B0A81_10100</name>
</gene>
<dbReference type="InterPro" id="IPR011083">
    <property type="entry name" value="Phage_tail_collar_dom"/>
</dbReference>
<dbReference type="SUPFAM" id="SSF88874">
    <property type="entry name" value="Receptor-binding domain of short tail fibre protein gp12"/>
    <property type="match status" value="1"/>
</dbReference>
<evidence type="ECO:0000259" key="1">
    <source>
        <dbReference type="Pfam" id="PF07484"/>
    </source>
</evidence>
<dbReference type="Pfam" id="PF07484">
    <property type="entry name" value="Collar"/>
    <property type="match status" value="1"/>
</dbReference>
<dbReference type="Gene3D" id="3.90.1340.10">
    <property type="entry name" value="Phage tail collar domain"/>
    <property type="match status" value="1"/>
</dbReference>
<sequence length="162" mass="16973">MFAGTFAPRGWLFCNGQLLPIPQYSTLFSIIGTTYGGDGINNFALPDLRGRVPVGQGQGPGLSPRNLGETSGNENVTLTISNMPAHNHQLNASTAVGTSNVPTGNVLANTSVLDKEYNGSPNTAMNNASIGISGSNAPVTIMQPFQTINFIIAIEGIYPPRP</sequence>
<proteinExistence type="predicted"/>
<evidence type="ECO:0000313" key="2">
    <source>
        <dbReference type="EMBL" id="OXB08677.1"/>
    </source>
</evidence>
<name>A0ABX4CVB5_9FLAO</name>
<protein>
    <submittedName>
        <fullName evidence="2">Phage tail protein</fullName>
    </submittedName>
</protein>
<feature type="domain" description="Phage tail collar" evidence="1">
    <location>
        <begin position="1"/>
        <end position="53"/>
    </location>
</feature>
<dbReference type="InterPro" id="IPR037053">
    <property type="entry name" value="Phage_tail_collar_dom_sf"/>
</dbReference>